<evidence type="ECO:0000313" key="1">
    <source>
        <dbReference type="EMBL" id="KGT80293.1"/>
    </source>
</evidence>
<dbReference type="AlphaFoldDB" id="A0A0A3Z307"/>
<protein>
    <submittedName>
        <fullName evidence="1">Uncharacterized protein</fullName>
    </submittedName>
</protein>
<proteinExistence type="predicted"/>
<organism evidence="1 2">
    <name type="scientific">Bradyrhizobium japonicum</name>
    <dbReference type="NCBI Taxonomy" id="375"/>
    <lineage>
        <taxon>Bacteria</taxon>
        <taxon>Pseudomonadati</taxon>
        <taxon>Pseudomonadota</taxon>
        <taxon>Alphaproteobacteria</taxon>
        <taxon>Hyphomicrobiales</taxon>
        <taxon>Nitrobacteraceae</taxon>
        <taxon>Bradyrhizobium</taxon>
    </lineage>
</organism>
<dbReference type="Proteomes" id="UP000030377">
    <property type="component" value="Unassembled WGS sequence"/>
</dbReference>
<accession>A0A0A3Z307</accession>
<gene>
    <name evidence="1" type="ORF">MA20_07870</name>
</gene>
<name>A0A0A3Z307_BRAJP</name>
<sequence length="174" mass="18661">MEEPARLKCLEIQSGKIASPAKSGPSDNWLLSETTSPVDYSPIVTAITRSRGDADDAAMQLVIHCRRGRSELVLTGATMPRSAEAYAISYRVNADPPVQLAAAASPSGYGAVFRGDVVGLLQSLPEEGNIVVRLSTRTGSTREGHFLLDGLKVVREKLAAACKWPHPVSSPRHR</sequence>
<evidence type="ECO:0000313" key="2">
    <source>
        <dbReference type="Proteomes" id="UP000030377"/>
    </source>
</evidence>
<dbReference type="EMBL" id="JRPN01000005">
    <property type="protein sequence ID" value="KGT80293.1"/>
    <property type="molecule type" value="Genomic_DNA"/>
</dbReference>
<comment type="caution">
    <text evidence="1">The sequence shown here is derived from an EMBL/GenBank/DDBJ whole genome shotgun (WGS) entry which is preliminary data.</text>
</comment>
<reference evidence="1 2" key="1">
    <citation type="submission" date="2014-09" db="EMBL/GenBank/DDBJ databases">
        <title>Draft genome of Bradyrhizobium japonicum Is-34.</title>
        <authorList>
            <person name="Tsurumaru H."/>
            <person name="Yamakawa T."/>
            <person name="Hashimoto S."/>
            <person name="Okizaki K."/>
            <person name="Kanesaki Y."/>
            <person name="Yoshikawa H."/>
            <person name="Yajima S."/>
        </authorList>
    </citation>
    <scope>NUCLEOTIDE SEQUENCE [LARGE SCALE GENOMIC DNA]</scope>
    <source>
        <strain evidence="1 2">Is-34</strain>
    </source>
</reference>